<comment type="caution">
    <text evidence="2">The sequence shown here is derived from an EMBL/GenBank/DDBJ whole genome shotgun (WGS) entry which is preliminary data.</text>
</comment>
<keyword evidence="3" id="KW-1185">Reference proteome</keyword>
<dbReference type="AlphaFoldDB" id="A0A8J4YLK5"/>
<gene>
    <name evidence="2" type="ORF">GWK47_028236</name>
</gene>
<evidence type="ECO:0000313" key="3">
    <source>
        <dbReference type="Proteomes" id="UP000770661"/>
    </source>
</evidence>
<name>A0A8J4YLK5_CHIOP</name>
<feature type="compositionally biased region" description="Basic and acidic residues" evidence="1">
    <location>
        <begin position="125"/>
        <end position="134"/>
    </location>
</feature>
<organism evidence="2 3">
    <name type="scientific">Chionoecetes opilio</name>
    <name type="common">Atlantic snow crab</name>
    <name type="synonym">Cancer opilio</name>
    <dbReference type="NCBI Taxonomy" id="41210"/>
    <lineage>
        <taxon>Eukaryota</taxon>
        <taxon>Metazoa</taxon>
        <taxon>Ecdysozoa</taxon>
        <taxon>Arthropoda</taxon>
        <taxon>Crustacea</taxon>
        <taxon>Multicrustacea</taxon>
        <taxon>Malacostraca</taxon>
        <taxon>Eumalacostraca</taxon>
        <taxon>Eucarida</taxon>
        <taxon>Decapoda</taxon>
        <taxon>Pleocyemata</taxon>
        <taxon>Brachyura</taxon>
        <taxon>Eubrachyura</taxon>
        <taxon>Majoidea</taxon>
        <taxon>Majidae</taxon>
        <taxon>Chionoecetes</taxon>
    </lineage>
</organism>
<accession>A0A8J4YLK5</accession>
<protein>
    <submittedName>
        <fullName evidence="2">Uncharacterized protein</fullName>
    </submittedName>
</protein>
<dbReference type="EMBL" id="JACEEZ010000187">
    <property type="protein sequence ID" value="KAG0730452.1"/>
    <property type="molecule type" value="Genomic_DNA"/>
</dbReference>
<sequence length="217" mass="22462">MPGLPGTPPAARHAQRVLAGRPPATRGKEADIQPIPKQEPYHKLRPISPHQLPAKTAERMVLSATAVAVGALQPHSLVFGFTRGVGTADGPPHPAALRPKTCPQSQSSSTLRKRSSGQSSRYSPHPREEGDPGKTARLGSRTTSSPVGPESSSGATNPATRKLENGTPRAGPSSARFLLKPADGGAGRPPLSPGWHRPAPATPTTWPSLSPGGVTGL</sequence>
<dbReference type="OrthoDB" id="6381015at2759"/>
<feature type="compositionally biased region" description="Low complexity" evidence="1">
    <location>
        <begin position="104"/>
        <end position="120"/>
    </location>
</feature>
<reference evidence="2" key="1">
    <citation type="submission" date="2020-07" db="EMBL/GenBank/DDBJ databases">
        <title>The High-quality genome of the commercially important snow crab, Chionoecetes opilio.</title>
        <authorList>
            <person name="Jeong J.-H."/>
            <person name="Ryu S."/>
        </authorList>
    </citation>
    <scope>NUCLEOTIDE SEQUENCE</scope>
    <source>
        <strain evidence="2">MADBK_172401_WGS</strain>
        <tissue evidence="2">Digestive gland</tissue>
    </source>
</reference>
<feature type="region of interest" description="Disordered" evidence="1">
    <location>
        <begin position="1"/>
        <end position="52"/>
    </location>
</feature>
<evidence type="ECO:0000313" key="2">
    <source>
        <dbReference type="EMBL" id="KAG0730452.1"/>
    </source>
</evidence>
<feature type="region of interest" description="Disordered" evidence="1">
    <location>
        <begin position="89"/>
        <end position="217"/>
    </location>
</feature>
<dbReference type="Proteomes" id="UP000770661">
    <property type="component" value="Unassembled WGS sequence"/>
</dbReference>
<proteinExistence type="predicted"/>
<evidence type="ECO:0000256" key="1">
    <source>
        <dbReference type="SAM" id="MobiDB-lite"/>
    </source>
</evidence>
<feature type="compositionally biased region" description="Polar residues" evidence="1">
    <location>
        <begin position="140"/>
        <end position="159"/>
    </location>
</feature>